<evidence type="ECO:0000313" key="2">
    <source>
        <dbReference type="Proteomes" id="UP000002489"/>
    </source>
</evidence>
<sequence length="276" mass="31881">MLGFSGIDVSLDKGSLGKCILESISQMERATDDGFVKYLGSPPGTEGKVLYFTSTYTNHLSNNNTRFIDNYNNTIHYQTLICHFIMNWRPLPWWSRMHFHEYRCIVCNSVLCVHPSQNSVTEYVPTDRCYNCNYEISYSLATHDETSSQQFLQTRLPLVQAAEQIADELAEASTPLRMMKESGTSGQFRTPRRMALTGYRLLTPFLLAEMPIQLTIRLKEMPTQLMMRLKEMSLKEVRLKEMPTQLIMRLTEIPIKPMMRLHHTRAPTSQKRGSIL</sequence>
<name>A0A0D2YC57_FUSOF</name>
<dbReference type="Proteomes" id="UP000002489">
    <property type="component" value="Unassembled WGS sequence"/>
</dbReference>
<reference evidence="1" key="2">
    <citation type="submission" date="2025-08" db="UniProtKB">
        <authorList>
            <consortium name="EnsemblFungi"/>
        </authorList>
    </citation>
    <scope>IDENTIFICATION</scope>
    <source>
        <strain evidence="1">4287 / CBS 123668 / FGSC 9935 / NRRL 34936</strain>
    </source>
</reference>
<dbReference type="EnsemblFungi" id="FOXG_13888T0">
    <property type="protein sequence ID" value="FOXG_13888P0"/>
    <property type="gene ID" value="FOXG_13888"/>
</dbReference>
<accession>A0A0D2YC57</accession>
<protein>
    <submittedName>
        <fullName evidence="1">Uncharacterized protein</fullName>
    </submittedName>
</protein>
<proteinExistence type="predicted"/>
<organism evidence="1 2">
    <name type="scientific">Fusarium oxysporum (strain Fo5176)</name>
    <name type="common">Fusarium vascular wilt</name>
    <dbReference type="NCBI Taxonomy" id="660025"/>
    <lineage>
        <taxon>Eukaryota</taxon>
        <taxon>Fungi</taxon>
        <taxon>Dikarya</taxon>
        <taxon>Ascomycota</taxon>
        <taxon>Pezizomycotina</taxon>
        <taxon>Sordariomycetes</taxon>
        <taxon>Hypocreomycetidae</taxon>
        <taxon>Hypocreales</taxon>
        <taxon>Nectriaceae</taxon>
        <taxon>Fusarium</taxon>
        <taxon>Fusarium oxysporum species complex</taxon>
    </lineage>
</organism>
<evidence type="ECO:0000313" key="1">
    <source>
        <dbReference type="EnsemblFungi" id="FOXG_13888P0"/>
    </source>
</evidence>
<dbReference type="AlphaFoldDB" id="A0A0D2YC57"/>
<reference evidence="2" key="1">
    <citation type="journal article" date="2012" name="Mol. Plant Microbe Interact.">
        <title>A highly conserved effector in Fusarium oxysporum is required for full virulence on Arabidopsis.</title>
        <authorList>
            <person name="Thatcher L.F."/>
            <person name="Gardiner D.M."/>
            <person name="Kazan K."/>
            <person name="Manners J."/>
        </authorList>
    </citation>
    <scope>NUCLEOTIDE SEQUENCE [LARGE SCALE GENOMIC DNA]</scope>
    <source>
        <strain evidence="2">Fo5176</strain>
    </source>
</reference>